<dbReference type="PROSITE" id="PS50043">
    <property type="entry name" value="HTH_LUXR_2"/>
    <property type="match status" value="1"/>
</dbReference>
<organism evidence="5 6">
    <name type="scientific">Bacteroides difficilis</name>
    <dbReference type="NCBI Taxonomy" id="2763021"/>
    <lineage>
        <taxon>Bacteria</taxon>
        <taxon>Pseudomonadati</taxon>
        <taxon>Bacteroidota</taxon>
        <taxon>Bacteroidia</taxon>
        <taxon>Bacteroidales</taxon>
        <taxon>Bacteroidaceae</taxon>
        <taxon>Bacteroides</taxon>
    </lineage>
</organism>
<feature type="coiled-coil region" evidence="1">
    <location>
        <begin position="775"/>
        <end position="802"/>
    </location>
</feature>
<protein>
    <recommendedName>
        <fullName evidence="4">HTH luxR-type domain-containing protein</fullName>
    </recommendedName>
</protein>
<dbReference type="SUPFAM" id="SSF63829">
    <property type="entry name" value="Calcium-dependent phosphotriesterase"/>
    <property type="match status" value="1"/>
</dbReference>
<keyword evidence="2" id="KW-1133">Transmembrane helix</keyword>
<dbReference type="InterPro" id="IPR013783">
    <property type="entry name" value="Ig-like_fold"/>
</dbReference>
<dbReference type="InterPro" id="IPR015943">
    <property type="entry name" value="WD40/YVTN_repeat-like_dom_sf"/>
</dbReference>
<keyword evidence="6" id="KW-1185">Reference proteome</keyword>
<evidence type="ECO:0000256" key="1">
    <source>
        <dbReference type="SAM" id="Coils"/>
    </source>
</evidence>
<feature type="transmembrane region" description="Helical" evidence="2">
    <location>
        <begin position="750"/>
        <end position="770"/>
    </location>
</feature>
<dbReference type="Gene3D" id="2.130.10.10">
    <property type="entry name" value="YVTN repeat-like/Quinoprotein amine dehydrogenase"/>
    <property type="match status" value="2"/>
</dbReference>
<dbReference type="RefSeq" id="WP_186966247.1">
    <property type="nucleotide sequence ID" value="NZ_CP182814.1"/>
</dbReference>
<evidence type="ECO:0000256" key="2">
    <source>
        <dbReference type="SAM" id="Phobius"/>
    </source>
</evidence>
<keyword evidence="2" id="KW-0472">Membrane</keyword>
<feature type="signal peptide" evidence="3">
    <location>
        <begin position="1"/>
        <end position="19"/>
    </location>
</feature>
<dbReference type="SMART" id="SM00421">
    <property type="entry name" value="HTH_LUXR"/>
    <property type="match status" value="1"/>
</dbReference>
<keyword evidence="3" id="KW-0732">Signal</keyword>
<dbReference type="InterPro" id="IPR000792">
    <property type="entry name" value="Tscrpt_reg_LuxR_C"/>
</dbReference>
<dbReference type="InterPro" id="IPR036388">
    <property type="entry name" value="WH-like_DNA-bd_sf"/>
</dbReference>
<accession>A0ABR7C6P5</accession>
<dbReference type="Gene3D" id="1.10.10.10">
    <property type="entry name" value="Winged helix-like DNA-binding domain superfamily/Winged helix DNA-binding domain"/>
    <property type="match status" value="1"/>
</dbReference>
<dbReference type="InterPro" id="IPR016032">
    <property type="entry name" value="Sig_transdc_resp-reg_C-effctor"/>
</dbReference>
<sequence length="944" mass="109450">MKYIYALIIVLLTSANALAVSIPFVRNFTNKEVMCQNWDIGQDSKGIIYVANRNGLVCYDGKTWQTYTTNENRTIRSLYISPDDRIYIGSYEEFGYFERNEYGKLVYTSISGLFQHKELKNKDIWSIEQDENLIYFQSFAGYFSFDTQSKKIAFYPVKNMMQRLYKVNNQIYAVIQDELYLLEKNNLTKLPTSSAPFQSPVRSILPYEGNRLLIQTENQGFWIYDQGKYIPQSTINKTPDIIGNNEALYAENGNLLAGTRSNGLLCFTPQGNLLYKLDHRNKLQHNTVLSLFKDKANNIWIGLEKGLSLAFVNDSFSFHYLKEQSIGSIFDAALWNDYLYIASNQGLWRIKAGEFMTQEQNFSPEKMNLPSGYVQKLLKTEEGLIIGHSKATYLLDRQNRLTEMYPTGGALAGTEIHYPQQRKGFLLGSYNSINLYDVEPDGGYLFRQRLNDFNGYPRYMEFDNNGNLWVAHTRKGIYKLKMNRNHTGFTGNEFISCIGDSSRTHIGVFNVGGRIVFTNEKQFYTYNDLSDSIVPYDRLNTHLEFIAHTKQIVKVDNTYYWFITDMGVALVNMSASEAPVIERVLLFDSYNLRMHKDFESIVPITPEHSILCAENVLVLIPNKPEDSRPSLNQEMTFSHITSYNILKDETRSLPVRNGDTPCLLTSDFNSLDVQVAYPAYNEDIYFQFKLEENGIQKHWQEKQNTPSINMQRLPAGDYCLKCRAIDEKGIAVATASFAFRILPPWYLSSWAYIGYFCLLAIIFVAIYAGVRRRTLRQQQHIIKEREQQIIELENKRLNDEIQFKGKELTQSTMTIIENNKILLAIKEEIESHKRMLGSQYPNKYYQKLIDMIDNATTKGKEWDLFLSNFDLIHEHFFRNLRQRFPELTPNDLKLCALLRLNMSTKDMADMLNIGVRAVETARYRLRKKMELDSSVDLVQFLIDI</sequence>
<reference evidence="5 6" key="1">
    <citation type="submission" date="2020-08" db="EMBL/GenBank/DDBJ databases">
        <title>Genome public.</title>
        <authorList>
            <person name="Liu C."/>
            <person name="Sun Q."/>
        </authorList>
    </citation>
    <scope>NUCLEOTIDE SEQUENCE [LARGE SCALE GENOMIC DNA]</scope>
    <source>
        <strain evidence="5 6">M27</strain>
    </source>
</reference>
<dbReference type="Gene3D" id="2.60.40.10">
    <property type="entry name" value="Immunoglobulins"/>
    <property type="match status" value="1"/>
</dbReference>
<gene>
    <name evidence="5" type="ORF">H8S67_02110</name>
</gene>
<evidence type="ECO:0000256" key="3">
    <source>
        <dbReference type="SAM" id="SignalP"/>
    </source>
</evidence>
<keyword evidence="1" id="KW-0175">Coiled coil</keyword>
<comment type="caution">
    <text evidence="5">The sequence shown here is derived from an EMBL/GenBank/DDBJ whole genome shotgun (WGS) entry which is preliminary data.</text>
</comment>
<evidence type="ECO:0000259" key="4">
    <source>
        <dbReference type="PROSITE" id="PS50043"/>
    </source>
</evidence>
<feature type="domain" description="HTH luxR-type" evidence="4">
    <location>
        <begin position="880"/>
        <end position="944"/>
    </location>
</feature>
<evidence type="ECO:0000313" key="6">
    <source>
        <dbReference type="Proteomes" id="UP000600600"/>
    </source>
</evidence>
<feature type="chain" id="PRO_5047523913" description="HTH luxR-type domain-containing protein" evidence="3">
    <location>
        <begin position="20"/>
        <end position="944"/>
    </location>
</feature>
<evidence type="ECO:0000313" key="5">
    <source>
        <dbReference type="EMBL" id="MBC5603470.1"/>
    </source>
</evidence>
<proteinExistence type="predicted"/>
<dbReference type="Proteomes" id="UP000600600">
    <property type="component" value="Unassembled WGS sequence"/>
</dbReference>
<dbReference type="EMBL" id="JACOOE010000001">
    <property type="protein sequence ID" value="MBC5603470.1"/>
    <property type="molecule type" value="Genomic_DNA"/>
</dbReference>
<name>A0ABR7C6P5_9BACE</name>
<keyword evidence="2" id="KW-0812">Transmembrane</keyword>
<dbReference type="SUPFAM" id="SSF46894">
    <property type="entry name" value="C-terminal effector domain of the bipartite response regulators"/>
    <property type="match status" value="1"/>
</dbReference>